<sequence length="68" mass="7564">MGSFTAKNITAPDRTKTRLLGRVAKEVVLQEVKEGFGNQINLCQDRRLNPETPAQKSDTLPLDHQVTS</sequence>
<reference evidence="2" key="1">
    <citation type="submission" date="2020-11" db="EMBL/GenBank/DDBJ databases">
        <authorList>
            <person name="Tran Van P."/>
        </authorList>
    </citation>
    <scope>NUCLEOTIDE SEQUENCE</scope>
</reference>
<evidence type="ECO:0000256" key="1">
    <source>
        <dbReference type="SAM" id="MobiDB-lite"/>
    </source>
</evidence>
<organism evidence="2">
    <name type="scientific">Timema poppense</name>
    <name type="common">Walking stick</name>
    <dbReference type="NCBI Taxonomy" id="170557"/>
    <lineage>
        <taxon>Eukaryota</taxon>
        <taxon>Metazoa</taxon>
        <taxon>Ecdysozoa</taxon>
        <taxon>Arthropoda</taxon>
        <taxon>Hexapoda</taxon>
        <taxon>Insecta</taxon>
        <taxon>Pterygota</taxon>
        <taxon>Neoptera</taxon>
        <taxon>Polyneoptera</taxon>
        <taxon>Phasmatodea</taxon>
        <taxon>Timematodea</taxon>
        <taxon>Timematoidea</taxon>
        <taxon>Timematidae</taxon>
        <taxon>Timema</taxon>
    </lineage>
</organism>
<dbReference type="AlphaFoldDB" id="A0A7R9D1Y8"/>
<name>A0A7R9D1Y8_TIMPO</name>
<protein>
    <submittedName>
        <fullName evidence="2">Uncharacterized protein</fullName>
    </submittedName>
</protein>
<accession>A0A7R9D1Y8</accession>
<evidence type="ECO:0000313" key="2">
    <source>
        <dbReference type="EMBL" id="CAD7406268.1"/>
    </source>
</evidence>
<dbReference type="EMBL" id="OD002833">
    <property type="protein sequence ID" value="CAD7406268.1"/>
    <property type="molecule type" value="Genomic_DNA"/>
</dbReference>
<gene>
    <name evidence="2" type="ORF">TPSB3V08_LOCUS5355</name>
</gene>
<feature type="region of interest" description="Disordered" evidence="1">
    <location>
        <begin position="47"/>
        <end position="68"/>
    </location>
</feature>
<proteinExistence type="predicted"/>